<organism evidence="1 2">
    <name type="scientific">Georgenia thermotolerans</name>
    <dbReference type="NCBI Taxonomy" id="527326"/>
    <lineage>
        <taxon>Bacteria</taxon>
        <taxon>Bacillati</taxon>
        <taxon>Actinomycetota</taxon>
        <taxon>Actinomycetes</taxon>
        <taxon>Micrococcales</taxon>
        <taxon>Bogoriellaceae</taxon>
        <taxon>Georgenia</taxon>
    </lineage>
</organism>
<dbReference type="OrthoDB" id="5121029at2"/>
<keyword evidence="2" id="KW-1185">Reference proteome</keyword>
<dbReference type="AlphaFoldDB" id="A0A7J5UP14"/>
<protein>
    <submittedName>
        <fullName evidence="1">Uncharacterized protein</fullName>
    </submittedName>
</protein>
<dbReference type="Proteomes" id="UP000451860">
    <property type="component" value="Unassembled WGS sequence"/>
</dbReference>
<dbReference type="EMBL" id="WHJE01000042">
    <property type="protein sequence ID" value="KAE8764146.1"/>
    <property type="molecule type" value="Genomic_DNA"/>
</dbReference>
<dbReference type="RefSeq" id="WP_152202441.1">
    <property type="nucleotide sequence ID" value="NZ_VUKF01000014.1"/>
</dbReference>
<name>A0A7J5UP14_9MICO</name>
<reference evidence="1 2" key="1">
    <citation type="submission" date="2019-10" db="EMBL/GenBank/DDBJ databases">
        <title>Georgenia wutianyii sp. nov. and Georgenia yuyongxinii sp. nov. isolated from plateau pika (Ochotona curzoniae) in the Qinghai-Tibet plateau of China.</title>
        <authorList>
            <person name="Tian Z."/>
        </authorList>
    </citation>
    <scope>NUCLEOTIDE SEQUENCE [LARGE SCALE GENOMIC DNA]</scope>
    <source>
        <strain evidence="1 2">DSM 21501</strain>
    </source>
</reference>
<accession>A0A7J5UP14</accession>
<comment type="caution">
    <text evidence="1">The sequence shown here is derived from an EMBL/GenBank/DDBJ whole genome shotgun (WGS) entry which is preliminary data.</text>
</comment>
<sequence>MACESAPAEEVTAGPTPPPMGVALFGQDQTEVDTLPEGATLDGLEVDPKSTRFIVSKAGKSYWVGVAHRDGVARPCLIAEASGLQGLVAGCGAPGAVTPVELRAWDFRALMVPDDHADPGDGWQRVSTNLYVRETTIDFGLAVLERKQTSEDVPPVEVRAHGGLKGLDDSSTRLVGAHGDTRFYIGVATRASSSGSNTETVLCFFADHPYPAVTMCGPPESYSKGSGELPLVQGSTALFVPDTHEDPGDGWVQAGPNLYVFEQLAS</sequence>
<gene>
    <name evidence="1" type="ORF">GB883_10545</name>
</gene>
<evidence type="ECO:0000313" key="2">
    <source>
        <dbReference type="Proteomes" id="UP000451860"/>
    </source>
</evidence>
<proteinExistence type="predicted"/>
<evidence type="ECO:0000313" key="1">
    <source>
        <dbReference type="EMBL" id="KAE8764146.1"/>
    </source>
</evidence>